<dbReference type="EMBL" id="JANPWB010000014">
    <property type="protein sequence ID" value="KAJ1096525.1"/>
    <property type="molecule type" value="Genomic_DNA"/>
</dbReference>
<sequence>MSTGSQGLRVLWRVDWCGAAEHSSCADQVFPSYWHVYGSWEDRSIPLKAGPCAQQSCSFTPGFTEDVIWALVNGEEGDTVRSEGLFMESGGSENNAKVNKEIGGNENNAEVNEEIGRNEFSAKANKEGESDVSEGMCCVYIRTCSTAACAPWNASEKRTEKQLEKSLFP</sequence>
<gene>
    <name evidence="1" type="ORF">NDU88_001661</name>
</gene>
<comment type="caution">
    <text evidence="1">The sequence shown here is derived from an EMBL/GenBank/DDBJ whole genome shotgun (WGS) entry which is preliminary data.</text>
</comment>
<evidence type="ECO:0000313" key="1">
    <source>
        <dbReference type="EMBL" id="KAJ1096525.1"/>
    </source>
</evidence>
<evidence type="ECO:0000313" key="2">
    <source>
        <dbReference type="Proteomes" id="UP001066276"/>
    </source>
</evidence>
<dbReference type="AlphaFoldDB" id="A0AAV7LY94"/>
<keyword evidence="2" id="KW-1185">Reference proteome</keyword>
<name>A0AAV7LY94_PLEWA</name>
<protein>
    <submittedName>
        <fullName evidence="1">Uncharacterized protein</fullName>
    </submittedName>
</protein>
<reference evidence="1" key="1">
    <citation type="journal article" date="2022" name="bioRxiv">
        <title>Sequencing and chromosome-scale assembly of the giantPleurodeles waltlgenome.</title>
        <authorList>
            <person name="Brown T."/>
            <person name="Elewa A."/>
            <person name="Iarovenko S."/>
            <person name="Subramanian E."/>
            <person name="Araus A.J."/>
            <person name="Petzold A."/>
            <person name="Susuki M."/>
            <person name="Suzuki K.-i.T."/>
            <person name="Hayashi T."/>
            <person name="Toyoda A."/>
            <person name="Oliveira C."/>
            <person name="Osipova E."/>
            <person name="Leigh N.D."/>
            <person name="Simon A."/>
            <person name="Yun M.H."/>
        </authorList>
    </citation>
    <scope>NUCLEOTIDE SEQUENCE</scope>
    <source>
        <strain evidence="1">20211129_DDA</strain>
        <tissue evidence="1">Liver</tissue>
    </source>
</reference>
<accession>A0AAV7LY94</accession>
<dbReference type="Proteomes" id="UP001066276">
    <property type="component" value="Chromosome 10"/>
</dbReference>
<proteinExistence type="predicted"/>
<organism evidence="1 2">
    <name type="scientific">Pleurodeles waltl</name>
    <name type="common">Iberian ribbed newt</name>
    <dbReference type="NCBI Taxonomy" id="8319"/>
    <lineage>
        <taxon>Eukaryota</taxon>
        <taxon>Metazoa</taxon>
        <taxon>Chordata</taxon>
        <taxon>Craniata</taxon>
        <taxon>Vertebrata</taxon>
        <taxon>Euteleostomi</taxon>
        <taxon>Amphibia</taxon>
        <taxon>Batrachia</taxon>
        <taxon>Caudata</taxon>
        <taxon>Salamandroidea</taxon>
        <taxon>Salamandridae</taxon>
        <taxon>Pleurodelinae</taxon>
        <taxon>Pleurodeles</taxon>
    </lineage>
</organism>